<protein>
    <submittedName>
        <fullName evidence="2">Uncharacterized protein LOC114921302</fullName>
    </submittedName>
</protein>
<feature type="region of interest" description="Disordered" evidence="1">
    <location>
        <begin position="468"/>
        <end position="592"/>
    </location>
</feature>
<feature type="compositionally biased region" description="Polar residues" evidence="1">
    <location>
        <begin position="533"/>
        <end position="556"/>
    </location>
</feature>
<feature type="region of interest" description="Disordered" evidence="1">
    <location>
        <begin position="606"/>
        <end position="651"/>
    </location>
</feature>
<feature type="compositionally biased region" description="Basic and acidic residues" evidence="1">
    <location>
        <begin position="694"/>
        <end position="710"/>
    </location>
</feature>
<feature type="compositionally biased region" description="Polar residues" evidence="1">
    <location>
        <begin position="577"/>
        <end position="588"/>
    </location>
</feature>
<feature type="compositionally biased region" description="Low complexity" evidence="1">
    <location>
        <begin position="630"/>
        <end position="644"/>
    </location>
</feature>
<evidence type="ECO:0000313" key="3">
    <source>
        <dbReference type="Proteomes" id="UP001178508"/>
    </source>
</evidence>
<feature type="compositionally biased region" description="Polar residues" evidence="1">
    <location>
        <begin position="488"/>
        <end position="506"/>
    </location>
</feature>
<feature type="compositionally biased region" description="Low complexity" evidence="1">
    <location>
        <begin position="566"/>
        <end position="576"/>
    </location>
</feature>
<feature type="compositionally biased region" description="Basic and acidic residues" evidence="1">
    <location>
        <begin position="472"/>
        <end position="487"/>
    </location>
</feature>
<name>A0AAV1GAC9_XYRNO</name>
<feature type="region of interest" description="Disordered" evidence="1">
    <location>
        <begin position="181"/>
        <end position="203"/>
    </location>
</feature>
<reference evidence="2" key="1">
    <citation type="submission" date="2023-08" db="EMBL/GenBank/DDBJ databases">
        <authorList>
            <person name="Alioto T."/>
            <person name="Alioto T."/>
            <person name="Gomez Garrido J."/>
        </authorList>
    </citation>
    <scope>NUCLEOTIDE SEQUENCE</scope>
</reference>
<feature type="compositionally biased region" description="Basic and acidic residues" evidence="1">
    <location>
        <begin position="608"/>
        <end position="621"/>
    </location>
</feature>
<evidence type="ECO:0000313" key="2">
    <source>
        <dbReference type="EMBL" id="CAJ1070407.1"/>
    </source>
</evidence>
<gene>
    <name evidence="2" type="ORF">XNOV1_A018994</name>
</gene>
<feature type="region of interest" description="Disordered" evidence="1">
    <location>
        <begin position="679"/>
        <end position="710"/>
    </location>
</feature>
<dbReference type="AlphaFoldDB" id="A0AAV1GAC9"/>
<accession>A0AAV1GAC9</accession>
<dbReference type="EMBL" id="OY660876">
    <property type="protein sequence ID" value="CAJ1070407.1"/>
    <property type="molecule type" value="Genomic_DNA"/>
</dbReference>
<sequence>MENWSFCRKALHNEQTSPRGPEILQIQTGLCCMCVRRNSVHKLKTSPFNRTVCNDHGGSLSDREFMGTRTRDQTPALVVCLVCAKGESKTAMKERHVMDEAGHIPMRMIKDLTYSGSAWFLHHHSAAWGCNFKALLLEKPKNWDPAMSVWLQKMLTKRYSAAETWVISCCFKGSEVQGAASIKRSPKNPSVKGQIRQEESEKRPMGFKAFTERDGQLNSKGFANRYDTFKAASLHPSEEKTLFQTERNVAGVIKKNDHLSFLVQRTVQRQQSLKASRVYDDEDGFYVRRKLSLIPREKPESINKPQYKLRATPDDNKEDLSRRIITKQVELQHPEGESATERSHKNIENGERERLTYRLQAGFTHKTDNNDDKEMLSEVGDDILIMFFLPDAESETQTQGKLILDADIKRKTVNIPIKELDDPPPVPEVMEENFITEAHNSRCKCLKEILTLLEIYAAREDIKPTKVTTKSAKTEKQVKATTEKVELTETNNAASENTSINPTKQDASSEESVIPSPPSIKTIELEPAETEHTVQTSTVNKEIKEATSSPKSFNQSGTGRGDRPPRTTTTSPRYRGNNNAQKTTTKESFSGLRMREDFTIKLCRSRKKEGGVTRRPERPKESVFTSARPAKTAKTAETGAAETTLQKHDNTPSCRGLIHRTEAGWKHCMRRHSGAGLNIFPSGGPTGVSEVTGEEQKEATTITDRRGADDNGNDEYDHFYYFDGVLKRVRNNFYPHYERQRLRRRRRRRHDNT</sequence>
<keyword evidence="3" id="KW-1185">Reference proteome</keyword>
<evidence type="ECO:0000256" key="1">
    <source>
        <dbReference type="SAM" id="MobiDB-lite"/>
    </source>
</evidence>
<organism evidence="2 3">
    <name type="scientific">Xyrichtys novacula</name>
    <name type="common">Pearly razorfish</name>
    <name type="synonym">Hemipteronotus novacula</name>
    <dbReference type="NCBI Taxonomy" id="13765"/>
    <lineage>
        <taxon>Eukaryota</taxon>
        <taxon>Metazoa</taxon>
        <taxon>Chordata</taxon>
        <taxon>Craniata</taxon>
        <taxon>Vertebrata</taxon>
        <taxon>Euteleostomi</taxon>
        <taxon>Actinopterygii</taxon>
        <taxon>Neopterygii</taxon>
        <taxon>Teleostei</taxon>
        <taxon>Neoteleostei</taxon>
        <taxon>Acanthomorphata</taxon>
        <taxon>Eupercaria</taxon>
        <taxon>Labriformes</taxon>
        <taxon>Labridae</taxon>
        <taxon>Xyrichtys</taxon>
    </lineage>
</organism>
<dbReference type="Proteomes" id="UP001178508">
    <property type="component" value="Chromosome 13"/>
</dbReference>
<proteinExistence type="predicted"/>